<organism evidence="12 13">
    <name type="scientific">Brevibacillus brevis</name>
    <name type="common">Bacillus brevis</name>
    <dbReference type="NCBI Taxonomy" id="1393"/>
    <lineage>
        <taxon>Bacteria</taxon>
        <taxon>Bacillati</taxon>
        <taxon>Bacillota</taxon>
        <taxon>Bacilli</taxon>
        <taxon>Bacillales</taxon>
        <taxon>Paenibacillaceae</taxon>
        <taxon>Brevibacillus</taxon>
    </lineage>
</organism>
<feature type="domain" description="Acyl-CoA dehydrogenase/oxidase N-terminal" evidence="11">
    <location>
        <begin position="25"/>
        <end position="135"/>
    </location>
</feature>
<dbReference type="InterPro" id="IPR013786">
    <property type="entry name" value="AcylCoA_DH/ox_N"/>
</dbReference>
<evidence type="ECO:0000259" key="9">
    <source>
        <dbReference type="Pfam" id="PF00441"/>
    </source>
</evidence>
<dbReference type="InterPro" id="IPR036250">
    <property type="entry name" value="AcylCo_DH-like_C"/>
</dbReference>
<dbReference type="GO" id="GO:0003995">
    <property type="term" value="F:acyl-CoA dehydrogenase activity"/>
    <property type="evidence" value="ECO:0007669"/>
    <property type="project" value="InterPro"/>
</dbReference>
<evidence type="ECO:0000256" key="1">
    <source>
        <dbReference type="ARBA" id="ARBA00001974"/>
    </source>
</evidence>
<evidence type="ECO:0000256" key="4">
    <source>
        <dbReference type="ARBA" id="ARBA00022456"/>
    </source>
</evidence>
<proteinExistence type="inferred from homology"/>
<evidence type="ECO:0000313" key="13">
    <source>
        <dbReference type="Proteomes" id="UP000036061"/>
    </source>
</evidence>
<evidence type="ECO:0000256" key="7">
    <source>
        <dbReference type="ARBA" id="ARBA00023002"/>
    </source>
</evidence>
<feature type="domain" description="Acyl-CoA oxidase/dehydrogenase middle" evidence="10">
    <location>
        <begin position="140"/>
        <end position="235"/>
    </location>
</feature>
<dbReference type="InterPro" id="IPR046373">
    <property type="entry name" value="Acyl-CoA_Oxase/DH_mid-dom_sf"/>
</dbReference>
<dbReference type="InterPro" id="IPR006091">
    <property type="entry name" value="Acyl-CoA_Oxase/DH_mid-dom"/>
</dbReference>
<name>A0A2Z4MIC0_BREBE</name>
<comment type="similarity">
    <text evidence="3 8">Belongs to the acyl-CoA dehydrogenase family.</text>
</comment>
<dbReference type="GO" id="GO:0050660">
    <property type="term" value="F:flavin adenine dinucleotide binding"/>
    <property type="evidence" value="ECO:0007669"/>
    <property type="project" value="InterPro"/>
</dbReference>
<evidence type="ECO:0000259" key="11">
    <source>
        <dbReference type="Pfam" id="PF02771"/>
    </source>
</evidence>
<protein>
    <submittedName>
        <fullName evidence="12">Acyl-CoA dehydrogenase</fullName>
    </submittedName>
</protein>
<dbReference type="InterPro" id="IPR037069">
    <property type="entry name" value="AcylCoA_DH/ox_N_sf"/>
</dbReference>
<gene>
    <name evidence="12" type="ORF">AB432_014805</name>
</gene>
<dbReference type="FunFam" id="2.40.110.10:FF:000001">
    <property type="entry name" value="Acyl-CoA dehydrogenase, mitochondrial"/>
    <property type="match status" value="1"/>
</dbReference>
<dbReference type="Gene3D" id="1.10.540.10">
    <property type="entry name" value="Acyl-CoA dehydrogenase/oxidase, N-terminal domain"/>
    <property type="match status" value="1"/>
</dbReference>
<dbReference type="PANTHER" id="PTHR43884">
    <property type="entry name" value="ACYL-COA DEHYDROGENASE"/>
    <property type="match status" value="1"/>
</dbReference>
<dbReference type="InterPro" id="IPR009100">
    <property type="entry name" value="AcylCoA_DH/oxidase_NM_dom_sf"/>
</dbReference>
<evidence type="ECO:0000256" key="2">
    <source>
        <dbReference type="ARBA" id="ARBA00005109"/>
    </source>
</evidence>
<dbReference type="InterPro" id="IPR006089">
    <property type="entry name" value="Acyl-CoA_DH_CS"/>
</dbReference>
<evidence type="ECO:0000256" key="3">
    <source>
        <dbReference type="ARBA" id="ARBA00009347"/>
    </source>
</evidence>
<dbReference type="FunFam" id="1.20.140.10:FF:000001">
    <property type="entry name" value="Acyl-CoA dehydrogenase"/>
    <property type="match status" value="1"/>
</dbReference>
<sequence>MMSSPSTSTTRTTFDLWKRERRFLTDEHEMFRTSLQKFLEKEAVPNIEKWEEEKYTPREFYQKLGAQGFLCPQIKPEYGGLGLDFGFNLVLAEELNRVGVGTLASTSSSIIVPYLERFGNEEQKKKYLPKCVSGEITTSVAMTEPGIGSDLASMSTMAIRDGDHYIVNGQKTFISNGINASLFFVAVKTDPKATPARKGISILLVDAGTPGFSRGRKLKKLGQHSTDTVELIFEDARVPVANLLGEEGQGFYYLMEKLQQERLLIALGALVVAEEMLKTTMSYVKERQAFGKPISSFQNTQFEIAEMATELKMAQTFLDNLTEKHMQGDNIVTQISMAKWFITEMARKMSARCLQLHGGYGFMEEYPIARRYRDVAVMPIYGGTTEIMKNIIAKNLGL</sequence>
<dbReference type="Gene3D" id="1.20.140.10">
    <property type="entry name" value="Butyryl-CoA Dehydrogenase, subunit A, domain 3"/>
    <property type="match status" value="1"/>
</dbReference>
<dbReference type="FunFam" id="1.10.540.10:FF:000026">
    <property type="entry name" value="Acyl-CoA dehydrogenase medium chain"/>
    <property type="match status" value="1"/>
</dbReference>
<keyword evidence="6 8" id="KW-0274">FAD</keyword>
<dbReference type="SUPFAM" id="SSF56645">
    <property type="entry name" value="Acyl-CoA dehydrogenase NM domain-like"/>
    <property type="match status" value="1"/>
</dbReference>
<evidence type="ECO:0000259" key="10">
    <source>
        <dbReference type="Pfam" id="PF02770"/>
    </source>
</evidence>
<dbReference type="EMBL" id="CP030117">
    <property type="protein sequence ID" value="AWX56228.1"/>
    <property type="molecule type" value="Genomic_DNA"/>
</dbReference>
<accession>A0A2Z4MIC0</accession>
<feature type="domain" description="Acyl-CoA dehydrogenase/oxidase C-terminal" evidence="9">
    <location>
        <begin position="248"/>
        <end position="396"/>
    </location>
</feature>
<reference evidence="12 13" key="1">
    <citation type="journal article" date="2015" name="Genome Announc.">
        <title>Draft Genome Sequence of Brevibacillus brevis DZQ7, a Plant Growth-Promoting Rhizobacterium with Broad-Spectrum Antimicrobial Activity.</title>
        <authorList>
            <person name="Hou Q."/>
            <person name="Wang C."/>
            <person name="Hou X."/>
            <person name="Xia Z."/>
            <person name="Ye J."/>
            <person name="Liu K."/>
            <person name="Liu H."/>
            <person name="Wang J."/>
            <person name="Guo H."/>
            <person name="Yu X."/>
            <person name="Yang Y."/>
            <person name="Du B."/>
            <person name="Ding Y."/>
        </authorList>
    </citation>
    <scope>NUCLEOTIDE SEQUENCE [LARGE SCALE GENOMIC DNA]</scope>
    <source>
        <strain evidence="12 13">DZQ7</strain>
    </source>
</reference>
<evidence type="ECO:0000256" key="5">
    <source>
        <dbReference type="ARBA" id="ARBA00022630"/>
    </source>
</evidence>
<dbReference type="Gene3D" id="2.40.110.10">
    <property type="entry name" value="Butyryl-CoA Dehydrogenase, subunit A, domain 2"/>
    <property type="match status" value="1"/>
</dbReference>
<dbReference type="InterPro" id="IPR009075">
    <property type="entry name" value="AcylCo_DH/oxidase_C"/>
</dbReference>
<dbReference type="Pfam" id="PF02770">
    <property type="entry name" value="Acyl-CoA_dh_M"/>
    <property type="match status" value="1"/>
</dbReference>
<dbReference type="PANTHER" id="PTHR43884:SF12">
    <property type="entry name" value="ISOVALERYL-COA DEHYDROGENASE, MITOCHONDRIAL-RELATED"/>
    <property type="match status" value="1"/>
</dbReference>
<comment type="pathway">
    <text evidence="2">Amino-acid degradation; L-valine degradation.</text>
</comment>
<dbReference type="PROSITE" id="PS00073">
    <property type="entry name" value="ACYL_COA_DH_2"/>
    <property type="match status" value="1"/>
</dbReference>
<dbReference type="Proteomes" id="UP000036061">
    <property type="component" value="Chromosome"/>
</dbReference>
<evidence type="ECO:0000313" key="12">
    <source>
        <dbReference type="EMBL" id="AWX56228.1"/>
    </source>
</evidence>
<comment type="cofactor">
    <cofactor evidence="1 8">
        <name>FAD</name>
        <dbReference type="ChEBI" id="CHEBI:57692"/>
    </cofactor>
</comment>
<dbReference type="GO" id="GO:0009083">
    <property type="term" value="P:branched-chain amino acid catabolic process"/>
    <property type="evidence" value="ECO:0007669"/>
    <property type="project" value="UniProtKB-KW"/>
</dbReference>
<dbReference type="SUPFAM" id="SSF47203">
    <property type="entry name" value="Acyl-CoA dehydrogenase C-terminal domain-like"/>
    <property type="match status" value="1"/>
</dbReference>
<evidence type="ECO:0000256" key="6">
    <source>
        <dbReference type="ARBA" id="ARBA00022827"/>
    </source>
</evidence>
<evidence type="ECO:0000256" key="8">
    <source>
        <dbReference type="RuleBase" id="RU362125"/>
    </source>
</evidence>
<dbReference type="Pfam" id="PF02771">
    <property type="entry name" value="Acyl-CoA_dh_N"/>
    <property type="match status" value="1"/>
</dbReference>
<keyword evidence="7 8" id="KW-0560">Oxidoreductase</keyword>
<keyword evidence="4" id="KW-0101">Branched-chain amino acid catabolism</keyword>
<keyword evidence="5 8" id="KW-0285">Flavoprotein</keyword>
<dbReference type="Pfam" id="PF00441">
    <property type="entry name" value="Acyl-CoA_dh_1"/>
    <property type="match status" value="1"/>
</dbReference>
<dbReference type="AlphaFoldDB" id="A0A2Z4MIC0"/>